<name>A0A699JHY5_TANCI</name>
<protein>
    <submittedName>
        <fullName evidence="1">Magnesium transporter MRS2-I-like</fullName>
    </submittedName>
</protein>
<sequence>MHTLKDVKCQRRVSKMCSVDNGSASLSANLSSLPTSAQQHLHTTDIYRNRCMTDANDTITLRTMETSTKTNKPALRSEAWVENLVYYCYNISRLAIVTAEEVLVRDPSDDNVIPVVEELRRRLPVINANQGELGGQNDVETGEEDD</sequence>
<proteinExistence type="predicted"/>
<reference evidence="1" key="1">
    <citation type="journal article" date="2019" name="Sci. Rep.">
        <title>Draft genome of Tanacetum cinerariifolium, the natural source of mosquito coil.</title>
        <authorList>
            <person name="Yamashiro T."/>
            <person name="Shiraishi A."/>
            <person name="Satake H."/>
            <person name="Nakayama K."/>
        </authorList>
    </citation>
    <scope>NUCLEOTIDE SEQUENCE</scope>
</reference>
<evidence type="ECO:0000313" key="1">
    <source>
        <dbReference type="EMBL" id="GFA38791.1"/>
    </source>
</evidence>
<comment type="caution">
    <text evidence="1">The sequence shown here is derived from an EMBL/GenBank/DDBJ whole genome shotgun (WGS) entry which is preliminary data.</text>
</comment>
<dbReference type="EMBL" id="BKCJ010415374">
    <property type="protein sequence ID" value="GFA38791.1"/>
    <property type="molecule type" value="Genomic_DNA"/>
</dbReference>
<gene>
    <name evidence="1" type="ORF">Tci_610763</name>
</gene>
<organism evidence="1">
    <name type="scientific">Tanacetum cinerariifolium</name>
    <name type="common">Dalmatian daisy</name>
    <name type="synonym">Chrysanthemum cinerariifolium</name>
    <dbReference type="NCBI Taxonomy" id="118510"/>
    <lineage>
        <taxon>Eukaryota</taxon>
        <taxon>Viridiplantae</taxon>
        <taxon>Streptophyta</taxon>
        <taxon>Embryophyta</taxon>
        <taxon>Tracheophyta</taxon>
        <taxon>Spermatophyta</taxon>
        <taxon>Magnoliopsida</taxon>
        <taxon>eudicotyledons</taxon>
        <taxon>Gunneridae</taxon>
        <taxon>Pentapetalae</taxon>
        <taxon>asterids</taxon>
        <taxon>campanulids</taxon>
        <taxon>Asterales</taxon>
        <taxon>Asteraceae</taxon>
        <taxon>Asteroideae</taxon>
        <taxon>Anthemideae</taxon>
        <taxon>Anthemidinae</taxon>
        <taxon>Tanacetum</taxon>
    </lineage>
</organism>
<dbReference type="AlphaFoldDB" id="A0A699JHY5"/>
<accession>A0A699JHY5</accession>